<evidence type="ECO:0000313" key="7">
    <source>
        <dbReference type="Proteomes" id="UP000033451"/>
    </source>
</evidence>
<dbReference type="PROSITE" id="PS51462">
    <property type="entry name" value="NUDIX"/>
    <property type="match status" value="1"/>
</dbReference>
<dbReference type="Proteomes" id="UP000033451">
    <property type="component" value="Unassembled WGS sequence"/>
</dbReference>
<proteinExistence type="inferred from homology"/>
<dbReference type="PATRIC" id="fig|400772.4.peg.1778"/>
<dbReference type="InterPro" id="IPR000086">
    <property type="entry name" value="NUDIX_hydrolase_dom"/>
</dbReference>
<name>A0A0F0LUN8_9MICO</name>
<evidence type="ECO:0000256" key="1">
    <source>
        <dbReference type="ARBA" id="ARBA00001946"/>
    </source>
</evidence>
<dbReference type="SUPFAM" id="SSF55811">
    <property type="entry name" value="Nudix"/>
    <property type="match status" value="1"/>
</dbReference>
<evidence type="ECO:0000313" key="6">
    <source>
        <dbReference type="EMBL" id="KJL36424.1"/>
    </source>
</evidence>
<feature type="domain" description="Nudix hydrolase" evidence="5">
    <location>
        <begin position="5"/>
        <end position="131"/>
    </location>
</feature>
<comment type="caution">
    <text evidence="6">The sequence shown here is derived from an EMBL/GenBank/DDBJ whole genome shotgun (WGS) entry which is preliminary data.</text>
</comment>
<evidence type="ECO:0000256" key="4">
    <source>
        <dbReference type="RuleBase" id="RU003476"/>
    </source>
</evidence>
<gene>
    <name evidence="6" type="primary">ndx1_2</name>
    <name evidence="6" type="ORF">RR49_01760</name>
</gene>
<sequence length="136" mass="14439">MGGVERVLAASAVITDDAGRVLLVLRGEEPEKGCWSVPGGSAEPGETPAQTARREAWEETGLHVEIGQELWTVDVPTGDGRVFEIHDFAATVTAGNLTPGDDADDARWFTPDELTQVPLTTSLLDYLALAGIVPAR</sequence>
<dbReference type="InterPro" id="IPR020476">
    <property type="entry name" value="Nudix_hydrolase"/>
</dbReference>
<dbReference type="AlphaFoldDB" id="A0A0F0LUN8"/>
<dbReference type="CDD" id="cd04673">
    <property type="entry name" value="NUDIX_ADPRase"/>
    <property type="match status" value="1"/>
</dbReference>
<dbReference type="Gene3D" id="3.90.79.10">
    <property type="entry name" value="Nucleoside Triphosphate Pyrophosphohydrolase"/>
    <property type="match status" value="1"/>
</dbReference>
<dbReference type="Pfam" id="PF00293">
    <property type="entry name" value="NUDIX"/>
    <property type="match status" value="1"/>
</dbReference>
<evidence type="ECO:0000256" key="2">
    <source>
        <dbReference type="ARBA" id="ARBA00005582"/>
    </source>
</evidence>
<evidence type="ECO:0000259" key="5">
    <source>
        <dbReference type="PROSITE" id="PS51462"/>
    </source>
</evidence>
<organism evidence="6 7">
    <name type="scientific">Microbacterium ginsengisoli</name>
    <dbReference type="NCBI Taxonomy" id="400772"/>
    <lineage>
        <taxon>Bacteria</taxon>
        <taxon>Bacillati</taxon>
        <taxon>Actinomycetota</taxon>
        <taxon>Actinomycetes</taxon>
        <taxon>Micrococcales</taxon>
        <taxon>Microbacteriaceae</taxon>
        <taxon>Microbacterium</taxon>
    </lineage>
</organism>
<dbReference type="EMBL" id="JYIY01000074">
    <property type="protein sequence ID" value="KJL36424.1"/>
    <property type="molecule type" value="Genomic_DNA"/>
</dbReference>
<accession>A0A0F0LUN8</accession>
<dbReference type="PRINTS" id="PR00502">
    <property type="entry name" value="NUDIXFAMILY"/>
</dbReference>
<dbReference type="PROSITE" id="PS00893">
    <property type="entry name" value="NUDIX_BOX"/>
    <property type="match status" value="1"/>
</dbReference>
<keyword evidence="7" id="KW-1185">Reference proteome</keyword>
<dbReference type="PANTHER" id="PTHR43046">
    <property type="entry name" value="GDP-MANNOSE MANNOSYL HYDROLASE"/>
    <property type="match status" value="1"/>
</dbReference>
<protein>
    <submittedName>
        <fullName evidence="6">Diadenosine hexaphosphate hydrolase</fullName>
        <ecNumber evidence="6">3.6.1.61</ecNumber>
    </submittedName>
</protein>
<dbReference type="GO" id="GO:0016787">
    <property type="term" value="F:hydrolase activity"/>
    <property type="evidence" value="ECO:0007669"/>
    <property type="project" value="UniProtKB-KW"/>
</dbReference>
<reference evidence="6 7" key="1">
    <citation type="submission" date="2015-02" db="EMBL/GenBank/DDBJ databases">
        <title>Draft genome sequences of ten Microbacterium spp. with emphasis on heavy metal contaminated environments.</title>
        <authorList>
            <person name="Corretto E."/>
        </authorList>
    </citation>
    <scope>NUCLEOTIDE SEQUENCE [LARGE SCALE GENOMIC DNA]</scope>
    <source>
        <strain evidence="6 7">DSM 18659</strain>
    </source>
</reference>
<dbReference type="STRING" id="400772.RR49_01760"/>
<dbReference type="PANTHER" id="PTHR43046:SF14">
    <property type="entry name" value="MUTT_NUDIX FAMILY PROTEIN"/>
    <property type="match status" value="1"/>
</dbReference>
<dbReference type="InterPro" id="IPR015797">
    <property type="entry name" value="NUDIX_hydrolase-like_dom_sf"/>
</dbReference>
<evidence type="ECO:0000256" key="3">
    <source>
        <dbReference type="ARBA" id="ARBA00022801"/>
    </source>
</evidence>
<comment type="cofactor">
    <cofactor evidence="1">
        <name>Mg(2+)</name>
        <dbReference type="ChEBI" id="CHEBI:18420"/>
    </cofactor>
</comment>
<dbReference type="EC" id="3.6.1.61" evidence="6"/>
<keyword evidence="3 4" id="KW-0378">Hydrolase</keyword>
<dbReference type="InterPro" id="IPR020084">
    <property type="entry name" value="NUDIX_hydrolase_CS"/>
</dbReference>
<comment type="similarity">
    <text evidence="2 4">Belongs to the Nudix hydrolase family.</text>
</comment>